<dbReference type="OrthoDB" id="5234692at2759"/>
<organism evidence="2 3">
    <name type="scientific">Eutypa lata (strain UCR-EL1)</name>
    <name type="common">Grapevine dieback disease fungus</name>
    <name type="synonym">Eutypa armeniacae</name>
    <dbReference type="NCBI Taxonomy" id="1287681"/>
    <lineage>
        <taxon>Eukaryota</taxon>
        <taxon>Fungi</taxon>
        <taxon>Dikarya</taxon>
        <taxon>Ascomycota</taxon>
        <taxon>Pezizomycotina</taxon>
        <taxon>Sordariomycetes</taxon>
        <taxon>Xylariomycetidae</taxon>
        <taxon>Xylariales</taxon>
        <taxon>Diatrypaceae</taxon>
        <taxon>Eutypa</taxon>
    </lineage>
</organism>
<evidence type="ECO:0000313" key="3">
    <source>
        <dbReference type="Proteomes" id="UP000012174"/>
    </source>
</evidence>
<reference evidence="3" key="1">
    <citation type="journal article" date="2013" name="Genome Announc.">
        <title>Draft genome sequence of the grapevine dieback fungus Eutypa lata UCR-EL1.</title>
        <authorList>
            <person name="Blanco-Ulate B."/>
            <person name="Rolshausen P.E."/>
            <person name="Cantu D."/>
        </authorList>
    </citation>
    <scope>NUCLEOTIDE SEQUENCE [LARGE SCALE GENOMIC DNA]</scope>
    <source>
        <strain evidence="3">UCR-EL1</strain>
    </source>
</reference>
<evidence type="ECO:0000256" key="1">
    <source>
        <dbReference type="SAM" id="Phobius"/>
    </source>
</evidence>
<dbReference type="HOGENOM" id="CLU_1107130_0_0_1"/>
<name>M7ST16_EUTLA</name>
<keyword evidence="3" id="KW-1185">Reference proteome</keyword>
<keyword evidence="1" id="KW-0472">Membrane</keyword>
<keyword evidence="1" id="KW-0812">Transmembrane</keyword>
<protein>
    <submittedName>
        <fullName evidence="2">Uncharacterized protein</fullName>
    </submittedName>
</protein>
<sequence>MVGLEVPAGVTLAGFIMTVFGWYGMVRYGIEMVYKDYQTVKKTDIEISDALLDMEKHNKVMESWRKMWMISEDTPQSLYKLYWGNDYGSGHEIQKRLDRLRDMIANAGEEFERFAVLTKESWEKLKDRKKKKLWKDLKERLTKKLKKAQYVGVKKTHLHHLVDDIASKISAVQEAARHSWLLERGIYDLRREVKPDDIRHVAFSHLLVPLAVKVWPIMDDPKTWLGEGKFRTDLELDIFGDSAHGHTGIPR</sequence>
<feature type="transmembrane region" description="Helical" evidence="1">
    <location>
        <begin position="6"/>
        <end position="25"/>
    </location>
</feature>
<dbReference type="Proteomes" id="UP000012174">
    <property type="component" value="Unassembled WGS sequence"/>
</dbReference>
<dbReference type="KEGG" id="ela:UCREL1_5579"/>
<evidence type="ECO:0000313" key="2">
    <source>
        <dbReference type="EMBL" id="EMR67412.1"/>
    </source>
</evidence>
<proteinExistence type="predicted"/>
<dbReference type="EMBL" id="KB706437">
    <property type="protein sequence ID" value="EMR67412.1"/>
    <property type="molecule type" value="Genomic_DNA"/>
</dbReference>
<gene>
    <name evidence="2" type="ORF">UCREL1_5579</name>
</gene>
<dbReference type="AlphaFoldDB" id="M7ST16"/>
<keyword evidence="1" id="KW-1133">Transmembrane helix</keyword>
<accession>M7ST16</accession>